<evidence type="ECO:0000313" key="7">
    <source>
        <dbReference type="Proteomes" id="UP000265515"/>
    </source>
</evidence>
<dbReference type="InterPro" id="IPR041078">
    <property type="entry name" value="Plavaka"/>
</dbReference>
<organism evidence="6 7">
    <name type="scientific">Chara braunii</name>
    <name type="common">Braun's stonewort</name>
    <dbReference type="NCBI Taxonomy" id="69332"/>
    <lineage>
        <taxon>Eukaryota</taxon>
        <taxon>Viridiplantae</taxon>
        <taxon>Streptophyta</taxon>
        <taxon>Charophyceae</taxon>
        <taxon>Charales</taxon>
        <taxon>Characeae</taxon>
        <taxon>Chara</taxon>
    </lineage>
</organism>
<dbReference type="Proteomes" id="UP000265515">
    <property type="component" value="Unassembled WGS sequence"/>
</dbReference>
<keyword evidence="3" id="KW-0378">Hydrolase</keyword>
<dbReference type="PROSITE" id="PS50600">
    <property type="entry name" value="ULP_PROTEASE"/>
    <property type="match status" value="1"/>
</dbReference>
<dbReference type="OrthoDB" id="2418900at2759"/>
<gene>
    <name evidence="6" type="ORF">CBR_g34336</name>
</gene>
<keyword evidence="2" id="KW-0645">Protease</keyword>
<keyword evidence="7" id="KW-1185">Reference proteome</keyword>
<dbReference type="EMBL" id="BFEA01000395">
    <property type="protein sequence ID" value="GBG82057.1"/>
    <property type="molecule type" value="Genomic_DNA"/>
</dbReference>
<name>A0A388LIF0_CHABU</name>
<comment type="similarity">
    <text evidence="1">Belongs to the peptidase C48 family.</text>
</comment>
<dbReference type="Gramene" id="GBG82057">
    <property type="protein sequence ID" value="GBG82057"/>
    <property type="gene ID" value="CBR_g34336"/>
</dbReference>
<evidence type="ECO:0000256" key="1">
    <source>
        <dbReference type="ARBA" id="ARBA00005234"/>
    </source>
</evidence>
<accession>A0A388LIF0</accession>
<evidence type="ECO:0000256" key="3">
    <source>
        <dbReference type="ARBA" id="ARBA00022801"/>
    </source>
</evidence>
<protein>
    <recommendedName>
        <fullName evidence="5">Ubiquitin-like protease family profile domain-containing protein</fullName>
    </recommendedName>
</protein>
<evidence type="ECO:0000256" key="2">
    <source>
        <dbReference type="ARBA" id="ARBA00022670"/>
    </source>
</evidence>
<dbReference type="InterPro" id="IPR003653">
    <property type="entry name" value="Peptidase_C48_C"/>
</dbReference>
<evidence type="ECO:0000259" key="5">
    <source>
        <dbReference type="PROSITE" id="PS50600"/>
    </source>
</evidence>
<evidence type="ECO:0000256" key="4">
    <source>
        <dbReference type="SAM" id="MobiDB-lite"/>
    </source>
</evidence>
<dbReference type="Gene3D" id="3.40.395.10">
    <property type="entry name" value="Adenoviral Proteinase, Chain A"/>
    <property type="match status" value="1"/>
</dbReference>
<dbReference type="GO" id="GO:0006508">
    <property type="term" value="P:proteolysis"/>
    <property type="evidence" value="ECO:0007669"/>
    <property type="project" value="UniProtKB-KW"/>
</dbReference>
<reference evidence="6 7" key="1">
    <citation type="journal article" date="2018" name="Cell">
        <title>The Chara Genome: Secondary Complexity and Implications for Plant Terrestrialization.</title>
        <authorList>
            <person name="Nishiyama T."/>
            <person name="Sakayama H."/>
            <person name="Vries J.D."/>
            <person name="Buschmann H."/>
            <person name="Saint-Marcoux D."/>
            <person name="Ullrich K.K."/>
            <person name="Haas F.B."/>
            <person name="Vanderstraeten L."/>
            <person name="Becker D."/>
            <person name="Lang D."/>
            <person name="Vosolsobe S."/>
            <person name="Rombauts S."/>
            <person name="Wilhelmsson P.K.I."/>
            <person name="Janitza P."/>
            <person name="Kern R."/>
            <person name="Heyl A."/>
            <person name="Rumpler F."/>
            <person name="Villalobos L.I.A.C."/>
            <person name="Clay J.M."/>
            <person name="Skokan R."/>
            <person name="Toyoda A."/>
            <person name="Suzuki Y."/>
            <person name="Kagoshima H."/>
            <person name="Schijlen E."/>
            <person name="Tajeshwar N."/>
            <person name="Catarino B."/>
            <person name="Hetherington A.J."/>
            <person name="Saltykova A."/>
            <person name="Bonnot C."/>
            <person name="Breuninger H."/>
            <person name="Symeonidi A."/>
            <person name="Radhakrishnan G.V."/>
            <person name="Van Nieuwerburgh F."/>
            <person name="Deforce D."/>
            <person name="Chang C."/>
            <person name="Karol K.G."/>
            <person name="Hedrich R."/>
            <person name="Ulvskov P."/>
            <person name="Glockner G."/>
            <person name="Delwiche C.F."/>
            <person name="Petrasek J."/>
            <person name="Van de Peer Y."/>
            <person name="Friml J."/>
            <person name="Beilby M."/>
            <person name="Dolan L."/>
            <person name="Kohara Y."/>
            <person name="Sugano S."/>
            <person name="Fujiyama A."/>
            <person name="Delaux P.-M."/>
            <person name="Quint M."/>
            <person name="TheiBen G."/>
            <person name="Hagemann M."/>
            <person name="Harholt J."/>
            <person name="Dunand C."/>
            <person name="Zachgo S."/>
            <person name="Langdale J."/>
            <person name="Maumus F."/>
            <person name="Straeten D.V.D."/>
            <person name="Gould S.B."/>
            <person name="Rensing S.A."/>
        </authorList>
    </citation>
    <scope>NUCLEOTIDE SEQUENCE [LARGE SCALE GENOMIC DNA]</scope>
    <source>
        <strain evidence="6 7">S276</strain>
    </source>
</reference>
<dbReference type="Pfam" id="PF02902">
    <property type="entry name" value="Peptidase_C48"/>
    <property type="match status" value="1"/>
</dbReference>
<feature type="region of interest" description="Disordered" evidence="4">
    <location>
        <begin position="373"/>
        <end position="401"/>
    </location>
</feature>
<dbReference type="InterPro" id="IPR038765">
    <property type="entry name" value="Papain-like_cys_pep_sf"/>
</dbReference>
<dbReference type="AlphaFoldDB" id="A0A388LIF0"/>
<dbReference type="GO" id="GO:0008234">
    <property type="term" value="F:cysteine-type peptidase activity"/>
    <property type="evidence" value="ECO:0007669"/>
    <property type="project" value="InterPro"/>
</dbReference>
<dbReference type="Pfam" id="PF18759">
    <property type="entry name" value="Plavaka"/>
    <property type="match status" value="1"/>
</dbReference>
<evidence type="ECO:0000313" key="6">
    <source>
        <dbReference type="EMBL" id="GBG82057.1"/>
    </source>
</evidence>
<sequence length="638" mass="73008">MMRNVWSAHYVNGMFSFRHLDRETTTNEKEAVTCRSRDARIFDPPLDNPVELTLAEGMVFSGEKRITYVHVRGKEATFDGICMDVWDHVAMRKDVVAASNIAAHVIQEGQLYQHVGRDMYGYHVNWVPGSLHPAVVDGKVTLAAKMQSDATLLAYLPVLQHRPRDKGWGLQSTAFRKRKAVILHKALSTVLRSAKEASHDGMIVTTERFGEITIHPFVMNYVQDYPERCALATVKFGVCPTCTVSKDDFDVIADFSNCRRSQTLETQLAANCFNNGDNDIRRAAEARMSELNMHKHVEENGLWGFYRGPNGDDPQLDYHLALQPDRMHTIEHDIFLHMIDAFKATAYKKLPDIAQTEMSESYKMNERVDGKGCIMGSKATESSETTRNDEQSCGPSVNEPLLPLSSERSVKRWKRILEDPWYAEMYQMMTTDDFQYPQMAHEPLFSIAGGNRSRGMVVEAGKRSERVDKEHLFPFTWTSRRHVIAITKRDVLRLGAKQWLNDNVIDLYLQFVYEEHFPAQDNTTFHVCTTFWHPAVIANQKVYVSKAGWQERIKSRPAKLHRLSNELRTTTVVLIPVNHKNHWKLLLLLNVGRFLAVTEDNDGQSSWIPFNRAADRNERHCAHFCGMNTSTRQTKQGC</sequence>
<dbReference type="SUPFAM" id="SSF54001">
    <property type="entry name" value="Cysteine proteinases"/>
    <property type="match status" value="1"/>
</dbReference>
<dbReference type="STRING" id="69332.A0A388LIF0"/>
<feature type="domain" description="Ubiquitin-like protease family profile" evidence="5">
    <location>
        <begin position="484"/>
        <end position="632"/>
    </location>
</feature>
<comment type="caution">
    <text evidence="6">The sequence shown here is derived from an EMBL/GenBank/DDBJ whole genome shotgun (WGS) entry which is preliminary data.</text>
</comment>
<proteinExistence type="inferred from homology"/>